<dbReference type="AlphaFoldDB" id="A0A9P0KPL5"/>
<accession>A0A9P0KPL5</accession>
<reference evidence="1" key="1">
    <citation type="submission" date="2022-03" db="EMBL/GenBank/DDBJ databases">
        <authorList>
            <person name="Sayadi A."/>
        </authorList>
    </citation>
    <scope>NUCLEOTIDE SEQUENCE</scope>
</reference>
<dbReference type="Proteomes" id="UP001152888">
    <property type="component" value="Unassembled WGS sequence"/>
</dbReference>
<sequence>MKDMLDTDLVIPTQRIMTLKLSWNGVHFLRRLPLHKTSPSTSKVLPKATYETLTFCGQVLYKRILQQRKNRVRRRGWLRPQKPPLVRDLRLKNLGCGMPLAVTVDLVVHRCGGLEDDVRHRVNTVAVFLPLPQFAANKTDCNHAIPDFLPPNETTVRQIWRKICQVDNTAWCVVLNSDNGTKVDTRCKHIADVIDGVQQAPCEIFSTGFSDIGEEKHVEF</sequence>
<comment type="caution">
    <text evidence="1">The sequence shown here is derived from an EMBL/GenBank/DDBJ whole genome shotgun (WGS) entry which is preliminary data.</text>
</comment>
<protein>
    <submittedName>
        <fullName evidence="1">Uncharacterized protein</fullName>
    </submittedName>
</protein>
<evidence type="ECO:0000313" key="2">
    <source>
        <dbReference type="Proteomes" id="UP001152888"/>
    </source>
</evidence>
<keyword evidence="2" id="KW-1185">Reference proteome</keyword>
<organism evidence="1 2">
    <name type="scientific">Acanthoscelides obtectus</name>
    <name type="common">Bean weevil</name>
    <name type="synonym">Bruchus obtectus</name>
    <dbReference type="NCBI Taxonomy" id="200917"/>
    <lineage>
        <taxon>Eukaryota</taxon>
        <taxon>Metazoa</taxon>
        <taxon>Ecdysozoa</taxon>
        <taxon>Arthropoda</taxon>
        <taxon>Hexapoda</taxon>
        <taxon>Insecta</taxon>
        <taxon>Pterygota</taxon>
        <taxon>Neoptera</taxon>
        <taxon>Endopterygota</taxon>
        <taxon>Coleoptera</taxon>
        <taxon>Polyphaga</taxon>
        <taxon>Cucujiformia</taxon>
        <taxon>Chrysomeloidea</taxon>
        <taxon>Chrysomelidae</taxon>
        <taxon>Bruchinae</taxon>
        <taxon>Bruchini</taxon>
        <taxon>Acanthoscelides</taxon>
    </lineage>
</organism>
<name>A0A9P0KPL5_ACAOB</name>
<gene>
    <name evidence="1" type="ORF">ACAOBT_LOCUS11766</name>
</gene>
<proteinExistence type="predicted"/>
<evidence type="ECO:0000313" key="1">
    <source>
        <dbReference type="EMBL" id="CAH1975759.1"/>
    </source>
</evidence>
<dbReference type="EMBL" id="CAKOFQ010006839">
    <property type="protein sequence ID" value="CAH1975759.1"/>
    <property type="molecule type" value="Genomic_DNA"/>
</dbReference>